<gene>
    <name evidence="2" type="ORF">EYF80_016372</name>
</gene>
<evidence type="ECO:0000313" key="2">
    <source>
        <dbReference type="EMBL" id="TNN73418.1"/>
    </source>
</evidence>
<dbReference type="Proteomes" id="UP000314294">
    <property type="component" value="Unassembled WGS sequence"/>
</dbReference>
<protein>
    <submittedName>
        <fullName evidence="2">Uncharacterized protein</fullName>
    </submittedName>
</protein>
<dbReference type="AlphaFoldDB" id="A0A4Z2I654"/>
<keyword evidence="3" id="KW-1185">Reference proteome</keyword>
<organism evidence="2 3">
    <name type="scientific">Liparis tanakae</name>
    <name type="common">Tanaka's snailfish</name>
    <dbReference type="NCBI Taxonomy" id="230148"/>
    <lineage>
        <taxon>Eukaryota</taxon>
        <taxon>Metazoa</taxon>
        <taxon>Chordata</taxon>
        <taxon>Craniata</taxon>
        <taxon>Vertebrata</taxon>
        <taxon>Euteleostomi</taxon>
        <taxon>Actinopterygii</taxon>
        <taxon>Neopterygii</taxon>
        <taxon>Teleostei</taxon>
        <taxon>Neoteleostei</taxon>
        <taxon>Acanthomorphata</taxon>
        <taxon>Eupercaria</taxon>
        <taxon>Perciformes</taxon>
        <taxon>Cottioidei</taxon>
        <taxon>Cottales</taxon>
        <taxon>Liparidae</taxon>
        <taxon>Liparis</taxon>
    </lineage>
</organism>
<feature type="compositionally biased region" description="Basic and acidic residues" evidence="1">
    <location>
        <begin position="71"/>
        <end position="84"/>
    </location>
</feature>
<accession>A0A4Z2I654</accession>
<dbReference type="EMBL" id="SRLO01000125">
    <property type="protein sequence ID" value="TNN73418.1"/>
    <property type="molecule type" value="Genomic_DNA"/>
</dbReference>
<evidence type="ECO:0000313" key="3">
    <source>
        <dbReference type="Proteomes" id="UP000314294"/>
    </source>
</evidence>
<evidence type="ECO:0000256" key="1">
    <source>
        <dbReference type="SAM" id="MobiDB-lite"/>
    </source>
</evidence>
<feature type="compositionally biased region" description="Polar residues" evidence="1">
    <location>
        <begin position="106"/>
        <end position="117"/>
    </location>
</feature>
<comment type="caution">
    <text evidence="2">The sequence shown here is derived from an EMBL/GenBank/DDBJ whole genome shotgun (WGS) entry which is preliminary data.</text>
</comment>
<feature type="compositionally biased region" description="Basic and acidic residues" evidence="1">
    <location>
        <begin position="46"/>
        <end position="58"/>
    </location>
</feature>
<feature type="region of interest" description="Disordered" evidence="1">
    <location>
        <begin position="35"/>
        <end position="130"/>
    </location>
</feature>
<reference evidence="2 3" key="1">
    <citation type="submission" date="2019-03" db="EMBL/GenBank/DDBJ databases">
        <title>First draft genome of Liparis tanakae, snailfish: a comprehensive survey of snailfish specific genes.</title>
        <authorList>
            <person name="Kim W."/>
            <person name="Song I."/>
            <person name="Jeong J.-H."/>
            <person name="Kim D."/>
            <person name="Kim S."/>
            <person name="Ryu S."/>
            <person name="Song J.Y."/>
            <person name="Lee S.K."/>
        </authorList>
    </citation>
    <scope>NUCLEOTIDE SEQUENCE [LARGE SCALE GENOMIC DNA]</scope>
    <source>
        <tissue evidence="2">Muscle</tissue>
    </source>
</reference>
<feature type="compositionally biased region" description="Basic and acidic residues" evidence="1">
    <location>
        <begin position="118"/>
        <end position="130"/>
    </location>
</feature>
<name>A0A4Z2I654_9TELE</name>
<proteinExistence type="predicted"/>
<sequence length="130" mass="14786">MAETEPPDWAAVSSDSLAEWRLLCRDQCHIYSDVSVAGDQNRSIRRASEPKQKRREEKAEEDSNTGNNDQDDPRRPRQEKRTPSKDLLTPHPSPPELSFPKVPSLWPSQPTCTSHNTLELESHRVTLAES</sequence>